<dbReference type="Proteomes" id="UP001107558">
    <property type="component" value="Chromosome 4"/>
</dbReference>
<gene>
    <name evidence="2" type="ORF">PVAND_015019</name>
</gene>
<dbReference type="EMBL" id="JADBJN010000004">
    <property type="protein sequence ID" value="KAG5667017.1"/>
    <property type="molecule type" value="Genomic_DNA"/>
</dbReference>
<sequence>MENNFFKQIFGHKHKSLYWSCNFDTVIINIHNDAEHFYAIGIQNSGLEFDEQIDLESIFNSRTIDHRNVVDISVHNSIVFETAYTASKVVGTIIQLSDYKELLLQTTNLMRFRNILKTRSHAIICSSEQRHFITVFKIKNIYYVFDGLPNYCVTAFENILLPDYEETEKERENEKLAAEKQQNNDDSIDPESLEIFENSEEIRNHIEDIIRKRYEKKGN</sequence>
<feature type="compositionally biased region" description="Acidic residues" evidence="1">
    <location>
        <begin position="186"/>
        <end position="196"/>
    </location>
</feature>
<evidence type="ECO:0000256" key="1">
    <source>
        <dbReference type="SAM" id="MobiDB-lite"/>
    </source>
</evidence>
<name>A0A9J6BAW0_POLVA</name>
<organism evidence="2 3">
    <name type="scientific">Polypedilum vanderplanki</name>
    <name type="common">Sleeping chironomid midge</name>
    <dbReference type="NCBI Taxonomy" id="319348"/>
    <lineage>
        <taxon>Eukaryota</taxon>
        <taxon>Metazoa</taxon>
        <taxon>Ecdysozoa</taxon>
        <taxon>Arthropoda</taxon>
        <taxon>Hexapoda</taxon>
        <taxon>Insecta</taxon>
        <taxon>Pterygota</taxon>
        <taxon>Neoptera</taxon>
        <taxon>Endopterygota</taxon>
        <taxon>Diptera</taxon>
        <taxon>Nematocera</taxon>
        <taxon>Chironomoidea</taxon>
        <taxon>Chironomidae</taxon>
        <taxon>Chironominae</taxon>
        <taxon>Polypedilum</taxon>
        <taxon>Polypedilum</taxon>
    </lineage>
</organism>
<keyword evidence="3" id="KW-1185">Reference proteome</keyword>
<evidence type="ECO:0000313" key="2">
    <source>
        <dbReference type="EMBL" id="KAG5667017.1"/>
    </source>
</evidence>
<reference evidence="2" key="1">
    <citation type="submission" date="2021-03" db="EMBL/GenBank/DDBJ databases">
        <title>Chromosome level genome of the anhydrobiotic midge Polypedilum vanderplanki.</title>
        <authorList>
            <person name="Yoshida Y."/>
            <person name="Kikawada T."/>
            <person name="Gusev O."/>
        </authorList>
    </citation>
    <scope>NUCLEOTIDE SEQUENCE</scope>
    <source>
        <strain evidence="2">NIAS01</strain>
        <tissue evidence="2">Whole body or cell culture</tissue>
    </source>
</reference>
<feature type="region of interest" description="Disordered" evidence="1">
    <location>
        <begin position="170"/>
        <end position="196"/>
    </location>
</feature>
<evidence type="ECO:0000313" key="3">
    <source>
        <dbReference type="Proteomes" id="UP001107558"/>
    </source>
</evidence>
<comment type="caution">
    <text evidence="2">The sequence shown here is derived from an EMBL/GenBank/DDBJ whole genome shotgun (WGS) entry which is preliminary data.</text>
</comment>
<proteinExistence type="predicted"/>
<dbReference type="AlphaFoldDB" id="A0A9J6BAW0"/>
<accession>A0A9J6BAW0</accession>
<protein>
    <submittedName>
        <fullName evidence="2">Uncharacterized protein</fullName>
    </submittedName>
</protein>